<keyword evidence="3" id="KW-1185">Reference proteome</keyword>
<sequence length="342" mass="37553">MRRPSSAQRILLRVKMKAKQPTGKNDAFGFSETMRSGLNETKCFIQLILHCNNERRDFTNPNLPTEQKGEPSQHLGYGDAGVGFPQMANATAIATAFGRVPIDAEEYRTILKNKIHQACAIVALSYASIVKAAGSSAQAENQVLQSGSDVQGPSKTQEQGEPDAGISAVSTTQKMSGTQVSQAISGINDRCTMMVYILFISIVCACCSSYVPEESVVLLENGALFLFDLAACVNWLKLNGYIKKSPKLNGYVKKSKFTPCLVQCNDNSITTQGIEMDSATVHEEIGSFFESTPPLKDSAKITDKLNQFIQFDSPSDFVRTEAIIIKKIKIEHKYVLMQWVDI</sequence>
<name>A0A5B6UYP2_9ROSI</name>
<protein>
    <submittedName>
        <fullName evidence="2">Basic leucine zipper 10-like isoform X3</fullName>
    </submittedName>
</protein>
<proteinExistence type="predicted"/>
<dbReference type="AlphaFoldDB" id="A0A5B6UYP2"/>
<dbReference type="EMBL" id="SMMG02000009">
    <property type="protein sequence ID" value="KAA3462064.1"/>
    <property type="molecule type" value="Genomic_DNA"/>
</dbReference>
<feature type="compositionally biased region" description="Polar residues" evidence="1">
    <location>
        <begin position="143"/>
        <end position="159"/>
    </location>
</feature>
<evidence type="ECO:0000313" key="2">
    <source>
        <dbReference type="EMBL" id="KAA3462064.1"/>
    </source>
</evidence>
<accession>A0A5B6UYP2</accession>
<evidence type="ECO:0000256" key="1">
    <source>
        <dbReference type="SAM" id="MobiDB-lite"/>
    </source>
</evidence>
<dbReference type="OrthoDB" id="296632at2759"/>
<reference evidence="3" key="1">
    <citation type="journal article" date="2019" name="Plant Biotechnol. J.">
        <title>Genome sequencing of the Australian wild diploid species Gossypium australe highlights disease resistance and delayed gland morphogenesis.</title>
        <authorList>
            <person name="Cai Y."/>
            <person name="Cai X."/>
            <person name="Wang Q."/>
            <person name="Wang P."/>
            <person name="Zhang Y."/>
            <person name="Cai C."/>
            <person name="Xu Y."/>
            <person name="Wang K."/>
            <person name="Zhou Z."/>
            <person name="Wang C."/>
            <person name="Geng S."/>
            <person name="Li B."/>
            <person name="Dong Q."/>
            <person name="Hou Y."/>
            <person name="Wang H."/>
            <person name="Ai P."/>
            <person name="Liu Z."/>
            <person name="Yi F."/>
            <person name="Sun M."/>
            <person name="An G."/>
            <person name="Cheng J."/>
            <person name="Zhang Y."/>
            <person name="Shi Q."/>
            <person name="Xie Y."/>
            <person name="Shi X."/>
            <person name="Chang Y."/>
            <person name="Huang F."/>
            <person name="Chen Y."/>
            <person name="Hong S."/>
            <person name="Mi L."/>
            <person name="Sun Q."/>
            <person name="Zhang L."/>
            <person name="Zhou B."/>
            <person name="Peng R."/>
            <person name="Zhang X."/>
            <person name="Liu F."/>
        </authorList>
    </citation>
    <scope>NUCLEOTIDE SEQUENCE [LARGE SCALE GENOMIC DNA]</scope>
    <source>
        <strain evidence="3">cv. PA1801</strain>
    </source>
</reference>
<dbReference type="Proteomes" id="UP000325315">
    <property type="component" value="Unassembled WGS sequence"/>
</dbReference>
<feature type="region of interest" description="Disordered" evidence="1">
    <location>
        <begin position="143"/>
        <end position="165"/>
    </location>
</feature>
<gene>
    <name evidence="2" type="ORF">EPI10_028588</name>
</gene>
<organism evidence="2 3">
    <name type="scientific">Gossypium australe</name>
    <dbReference type="NCBI Taxonomy" id="47621"/>
    <lineage>
        <taxon>Eukaryota</taxon>
        <taxon>Viridiplantae</taxon>
        <taxon>Streptophyta</taxon>
        <taxon>Embryophyta</taxon>
        <taxon>Tracheophyta</taxon>
        <taxon>Spermatophyta</taxon>
        <taxon>Magnoliopsida</taxon>
        <taxon>eudicotyledons</taxon>
        <taxon>Gunneridae</taxon>
        <taxon>Pentapetalae</taxon>
        <taxon>rosids</taxon>
        <taxon>malvids</taxon>
        <taxon>Malvales</taxon>
        <taxon>Malvaceae</taxon>
        <taxon>Malvoideae</taxon>
        <taxon>Gossypium</taxon>
    </lineage>
</organism>
<comment type="caution">
    <text evidence="2">The sequence shown here is derived from an EMBL/GenBank/DDBJ whole genome shotgun (WGS) entry which is preliminary data.</text>
</comment>
<evidence type="ECO:0000313" key="3">
    <source>
        <dbReference type="Proteomes" id="UP000325315"/>
    </source>
</evidence>